<evidence type="ECO:0000256" key="15">
    <source>
        <dbReference type="SAM" id="MobiDB-lite"/>
    </source>
</evidence>
<dbReference type="Gene3D" id="3.30.40.10">
    <property type="entry name" value="Zinc/RING finger domain, C3HC4 (zinc finger)"/>
    <property type="match status" value="1"/>
</dbReference>
<proteinExistence type="predicted"/>
<comment type="catalytic activity">
    <reaction evidence="1">
        <text>S-ubiquitinyl-[E2 ubiquitin-conjugating enzyme]-L-cysteine + [acceptor protein]-L-lysine = [E2 ubiquitin-conjugating enzyme]-L-cysteine + N(6)-ubiquitinyl-[acceptor protein]-L-lysine.</text>
        <dbReference type="EC" id="2.3.2.27"/>
    </reaction>
</comment>
<dbReference type="InterPro" id="IPR021319">
    <property type="entry name" value="DUF2921"/>
</dbReference>
<evidence type="ECO:0000256" key="1">
    <source>
        <dbReference type="ARBA" id="ARBA00000900"/>
    </source>
</evidence>
<dbReference type="PROSITE" id="PS50089">
    <property type="entry name" value="ZF_RING_2"/>
    <property type="match status" value="1"/>
</dbReference>
<dbReference type="Pfam" id="PF11145">
    <property type="entry name" value="DUF2921"/>
    <property type="match status" value="1"/>
</dbReference>
<keyword evidence="11" id="KW-0862">Zinc</keyword>
<evidence type="ECO:0000256" key="2">
    <source>
        <dbReference type="ARBA" id="ARBA00004127"/>
    </source>
</evidence>
<keyword evidence="12 16" id="KW-1133">Transmembrane helix</keyword>
<evidence type="ECO:0000256" key="10">
    <source>
        <dbReference type="ARBA" id="ARBA00022786"/>
    </source>
</evidence>
<comment type="pathway">
    <text evidence="3">Protein modification; protein ubiquitination.</text>
</comment>
<protein>
    <recommendedName>
        <fullName evidence="4">RING-type E3 ubiquitin transferase</fullName>
        <ecNumber evidence="4">2.3.2.27</ecNumber>
    </recommendedName>
</protein>
<organism evidence="18 19">
    <name type="scientific">Somion occarium</name>
    <dbReference type="NCBI Taxonomy" id="3059160"/>
    <lineage>
        <taxon>Eukaryota</taxon>
        <taxon>Fungi</taxon>
        <taxon>Dikarya</taxon>
        <taxon>Basidiomycota</taxon>
        <taxon>Agaricomycotina</taxon>
        <taxon>Agaricomycetes</taxon>
        <taxon>Polyporales</taxon>
        <taxon>Cerrenaceae</taxon>
        <taxon>Somion</taxon>
    </lineage>
</organism>
<comment type="subcellular location">
    <subcellularLocation>
        <location evidence="2">Endomembrane system</location>
        <topology evidence="2">Multi-pass membrane protein</topology>
    </subcellularLocation>
</comment>
<dbReference type="PANTHER" id="PTHR22763:SF162">
    <property type="entry name" value="TRANSMEMBRANE E3 UBIQUITIN-PROTEIN LIGASE 1"/>
    <property type="match status" value="1"/>
</dbReference>
<feature type="transmembrane region" description="Helical" evidence="16">
    <location>
        <begin position="507"/>
        <end position="536"/>
    </location>
</feature>
<reference evidence="19" key="1">
    <citation type="submission" date="2024-04" db="EMBL/GenBank/DDBJ databases">
        <authorList>
            <person name="Shaw F."/>
            <person name="Minotto A."/>
        </authorList>
    </citation>
    <scope>NUCLEOTIDE SEQUENCE [LARGE SCALE GENOMIC DNA]</scope>
</reference>
<evidence type="ECO:0000256" key="7">
    <source>
        <dbReference type="ARBA" id="ARBA00022723"/>
    </source>
</evidence>
<evidence type="ECO:0000256" key="16">
    <source>
        <dbReference type="SAM" id="Phobius"/>
    </source>
</evidence>
<keyword evidence="10" id="KW-0833">Ubl conjugation pathway</keyword>
<feature type="compositionally biased region" description="Pro residues" evidence="15">
    <location>
        <begin position="427"/>
        <end position="442"/>
    </location>
</feature>
<feature type="domain" description="RING-type" evidence="17">
    <location>
        <begin position="645"/>
        <end position="713"/>
    </location>
</feature>
<dbReference type="SMART" id="SM00184">
    <property type="entry name" value="RING"/>
    <property type="match status" value="1"/>
</dbReference>
<feature type="compositionally biased region" description="Basic and acidic residues" evidence="15">
    <location>
        <begin position="444"/>
        <end position="457"/>
    </location>
</feature>
<dbReference type="InterPro" id="IPR001841">
    <property type="entry name" value="Znf_RING"/>
</dbReference>
<feature type="transmembrane region" description="Helical" evidence="16">
    <location>
        <begin position="586"/>
        <end position="608"/>
    </location>
</feature>
<keyword evidence="9 14" id="KW-0863">Zinc-finger</keyword>
<keyword evidence="19" id="KW-1185">Reference proteome</keyword>
<evidence type="ECO:0000256" key="14">
    <source>
        <dbReference type="PROSITE-ProRule" id="PRU00175"/>
    </source>
</evidence>
<evidence type="ECO:0000256" key="13">
    <source>
        <dbReference type="ARBA" id="ARBA00023136"/>
    </source>
</evidence>
<keyword evidence="7" id="KW-0479">Metal-binding</keyword>
<dbReference type="EMBL" id="OZ037951">
    <property type="protein sequence ID" value="CAL1715553.1"/>
    <property type="molecule type" value="Genomic_DNA"/>
</dbReference>
<evidence type="ECO:0000313" key="19">
    <source>
        <dbReference type="Proteomes" id="UP001497453"/>
    </source>
</evidence>
<feature type="compositionally biased region" description="Low complexity" evidence="15">
    <location>
        <begin position="459"/>
        <end position="474"/>
    </location>
</feature>
<evidence type="ECO:0000256" key="12">
    <source>
        <dbReference type="ARBA" id="ARBA00022989"/>
    </source>
</evidence>
<evidence type="ECO:0000256" key="6">
    <source>
        <dbReference type="ARBA" id="ARBA00022692"/>
    </source>
</evidence>
<evidence type="ECO:0000256" key="5">
    <source>
        <dbReference type="ARBA" id="ARBA00022679"/>
    </source>
</evidence>
<evidence type="ECO:0000256" key="3">
    <source>
        <dbReference type="ARBA" id="ARBA00004906"/>
    </source>
</evidence>
<dbReference type="InterPro" id="IPR050731">
    <property type="entry name" value="HRD1_E3_ubiq-ligases"/>
</dbReference>
<evidence type="ECO:0000256" key="9">
    <source>
        <dbReference type="ARBA" id="ARBA00022771"/>
    </source>
</evidence>
<dbReference type="SUPFAM" id="SSF57850">
    <property type="entry name" value="RING/U-box"/>
    <property type="match status" value="1"/>
</dbReference>
<evidence type="ECO:0000256" key="4">
    <source>
        <dbReference type="ARBA" id="ARBA00012483"/>
    </source>
</evidence>
<accession>A0ABP1E812</accession>
<evidence type="ECO:0000256" key="11">
    <source>
        <dbReference type="ARBA" id="ARBA00022833"/>
    </source>
</evidence>
<sequence length="719" mass="79951">MLTNNRTDDAATRTQHLEALEAMNYEMANYSLWLTGNSTSNFTLTPLNPVEMPLVDSLLTLGSQLDSMEASYYTNLTGFWRGDIEFHNLTSNSTDPWQPLAHDLISSANLTNATELSDRLGSWNWSASNKVAISVGDKLVWSKPHLTNVSKDIAVIHGKIDLTDPGSSDELRIDFDGIHFLSNGSIYALAASSGYRYRPDLRYAPSLVPEHRLNETAQVIEVEEYSRIAKNKEKLEAGTLDLDQDDDDNPKTRCTFDFFGQVDPSLVPQFQLEELEEEIDSPTGISTVKQPPLLMNGLLISKDCGMMYKLKDIRGLKSQSLYRKITTYAGISAIVNAILLLLLTRQMSRSHSAVGLARVSRYPFLAQSLIDAVSFVGHLTLAILADGRPSLAVLAPAGLSCILFVREAQYSVLIGQIQAPEDAETPLPRPPSPQPTPPPVPPTSDHEHEADNNDTHSETAPLIQPTPPATTTQAPAPPPPQTPQEQGFLRFLFNHIRTDPSARLWTIMSFFLIVVFRVVVILSLPLLFVGCLYAFMWFPQIHRAVRRGRTSGMSAEYLIGATLCRLYFLLYFMACPKNILDVEPRRWVYLVALFMGLQVAILLLQDLFGPSFFLPRRMVKTTGYDYHPPMPLPDPEAPEQSLGDCAICMDAIEVDPTLRQRPDDEKGVGVGVGGLWAQAGARKSYSLAPCHHLFHTACLERWLAIKNICPQCRRPLPPL</sequence>
<name>A0ABP1E812_9APHY</name>
<dbReference type="Pfam" id="PF13639">
    <property type="entry name" value="zf-RING_2"/>
    <property type="match status" value="1"/>
</dbReference>
<feature type="transmembrane region" description="Helical" evidence="16">
    <location>
        <begin position="557"/>
        <end position="574"/>
    </location>
</feature>
<keyword evidence="8" id="KW-0732">Signal</keyword>
<gene>
    <name evidence="18" type="ORF">GFSPODELE1_LOCUS10290</name>
</gene>
<feature type="region of interest" description="Disordered" evidence="15">
    <location>
        <begin position="422"/>
        <end position="482"/>
    </location>
</feature>
<dbReference type="PANTHER" id="PTHR22763">
    <property type="entry name" value="RING ZINC FINGER PROTEIN"/>
    <property type="match status" value="1"/>
</dbReference>
<dbReference type="InterPro" id="IPR013083">
    <property type="entry name" value="Znf_RING/FYVE/PHD"/>
</dbReference>
<evidence type="ECO:0000256" key="8">
    <source>
        <dbReference type="ARBA" id="ARBA00022729"/>
    </source>
</evidence>
<keyword evidence="6 16" id="KW-0812">Transmembrane</keyword>
<keyword evidence="5" id="KW-0808">Transferase</keyword>
<dbReference type="Proteomes" id="UP001497453">
    <property type="component" value="Chromosome 8"/>
</dbReference>
<feature type="transmembrane region" description="Helical" evidence="16">
    <location>
        <begin position="325"/>
        <end position="343"/>
    </location>
</feature>
<dbReference type="EC" id="2.3.2.27" evidence="4"/>
<evidence type="ECO:0000313" key="18">
    <source>
        <dbReference type="EMBL" id="CAL1715553.1"/>
    </source>
</evidence>
<evidence type="ECO:0000259" key="17">
    <source>
        <dbReference type="PROSITE" id="PS50089"/>
    </source>
</evidence>
<keyword evidence="13 16" id="KW-0472">Membrane</keyword>